<sequence>MGLFGKKKQKKQQVHIQTADRIIMEQLINDDDAYITALAKQMMDGAPLILNFEALHIDRANKAIAFMSGVVYAINGHIVEINETTYLFGNKDLYDDQTVETWLKTNLN</sequence>
<dbReference type="InterPro" id="IPR038594">
    <property type="entry name" value="SepF-like_sf"/>
</dbReference>
<dbReference type="Gene3D" id="3.30.110.150">
    <property type="entry name" value="SepF-like protein"/>
    <property type="match status" value="1"/>
</dbReference>
<accession>A0A553II31</accession>
<proteinExistence type="predicted"/>
<dbReference type="Proteomes" id="UP000315938">
    <property type="component" value="Unassembled WGS sequence"/>
</dbReference>
<comment type="caution">
    <text evidence="1">The sequence shown here is derived from an EMBL/GenBank/DDBJ whole genome shotgun (WGS) entry which is preliminary data.</text>
</comment>
<gene>
    <name evidence="1" type="ORF">FNV44_02085</name>
</gene>
<dbReference type="InterPro" id="IPR007561">
    <property type="entry name" value="Cell_div_SepF/SepF-rel"/>
</dbReference>
<keyword evidence="1" id="KW-0131">Cell cycle</keyword>
<keyword evidence="1" id="KW-0132">Cell division</keyword>
<dbReference type="Pfam" id="PF04472">
    <property type="entry name" value="SepF"/>
    <property type="match status" value="1"/>
</dbReference>
<dbReference type="AlphaFoldDB" id="A0A553II31"/>
<reference evidence="1 2" key="1">
    <citation type="submission" date="2019-07" db="EMBL/GenBank/DDBJ databases">
        <title>Genome sequence of Acholeplasma laidlawii strain with increased resistance to erythromycin.</title>
        <authorList>
            <person name="Medvedeva E.S."/>
            <person name="Baranova N.B."/>
            <person name="Siniagina M.N."/>
            <person name="Mouzykantov A."/>
            <person name="Chernova O.A."/>
            <person name="Chernov V.M."/>
        </authorList>
    </citation>
    <scope>NUCLEOTIDE SEQUENCE [LARGE SCALE GENOMIC DNA]</scope>
    <source>
        <strain evidence="1 2">PG8REry</strain>
    </source>
</reference>
<protein>
    <submittedName>
        <fullName evidence="1">Cell division protein SepF</fullName>
    </submittedName>
</protein>
<dbReference type="EMBL" id="VKID01000001">
    <property type="protein sequence ID" value="TRX99851.1"/>
    <property type="molecule type" value="Genomic_DNA"/>
</dbReference>
<dbReference type="GeneID" id="41338867"/>
<evidence type="ECO:0000313" key="1">
    <source>
        <dbReference type="EMBL" id="TRX99851.1"/>
    </source>
</evidence>
<name>A0A553II31_ACHLA</name>
<dbReference type="RefSeq" id="WP_012242650.1">
    <property type="nucleotide sequence ID" value="NZ_JACAOE010000001.1"/>
</dbReference>
<dbReference type="GO" id="GO:0090529">
    <property type="term" value="P:cell septum assembly"/>
    <property type="evidence" value="ECO:0007669"/>
    <property type="project" value="InterPro"/>
</dbReference>
<evidence type="ECO:0000313" key="2">
    <source>
        <dbReference type="Proteomes" id="UP000315938"/>
    </source>
</evidence>
<organism evidence="1 2">
    <name type="scientific">Acholeplasma laidlawii</name>
    <dbReference type="NCBI Taxonomy" id="2148"/>
    <lineage>
        <taxon>Bacteria</taxon>
        <taxon>Bacillati</taxon>
        <taxon>Mycoplasmatota</taxon>
        <taxon>Mollicutes</taxon>
        <taxon>Acholeplasmatales</taxon>
        <taxon>Acholeplasmataceae</taxon>
        <taxon>Acholeplasma</taxon>
    </lineage>
</organism>